<dbReference type="OrthoDB" id="10624776at2759"/>
<evidence type="ECO:0000313" key="2">
    <source>
        <dbReference type="EMBL" id="CAD7642901.1"/>
    </source>
</evidence>
<gene>
    <name evidence="2" type="ORF">ONB1V03_LOCUS3840</name>
</gene>
<dbReference type="Proteomes" id="UP000728032">
    <property type="component" value="Unassembled WGS sequence"/>
</dbReference>
<feature type="signal peptide" evidence="1">
    <location>
        <begin position="1"/>
        <end position="23"/>
    </location>
</feature>
<feature type="chain" id="PRO_5036211226" evidence="1">
    <location>
        <begin position="24"/>
        <end position="193"/>
    </location>
</feature>
<sequence>MNKYLSSTLLVLIIIGSFVGSESQAYEGRVSPSAALYCGESAFSCRQRGENPAKCSQQYKDCVAQHNRIYNQRPKRPLRFFLLYFLGFFRDVLSALCLRLADVLLTSGLGFTSRNMPSKRFSIDTNFSVKRIARHDWENQVSRKPLGAHHLTSECLLAAQLMPFFNISLVITSWKCGSCEPAKCRGSHWVPTT</sequence>
<keyword evidence="1" id="KW-0732">Signal</keyword>
<evidence type="ECO:0000256" key="1">
    <source>
        <dbReference type="SAM" id="SignalP"/>
    </source>
</evidence>
<proteinExistence type="predicted"/>
<dbReference type="EMBL" id="CAJPVJ010001209">
    <property type="protein sequence ID" value="CAG2164284.1"/>
    <property type="molecule type" value="Genomic_DNA"/>
</dbReference>
<evidence type="ECO:0000313" key="3">
    <source>
        <dbReference type="Proteomes" id="UP000728032"/>
    </source>
</evidence>
<reference evidence="2" key="1">
    <citation type="submission" date="2020-11" db="EMBL/GenBank/DDBJ databases">
        <authorList>
            <person name="Tran Van P."/>
        </authorList>
    </citation>
    <scope>NUCLEOTIDE SEQUENCE</scope>
</reference>
<protein>
    <submittedName>
        <fullName evidence="2">Uncharacterized protein</fullName>
    </submittedName>
</protein>
<accession>A0A7R9LJU3</accession>
<dbReference type="EMBL" id="OC916034">
    <property type="protein sequence ID" value="CAD7642901.1"/>
    <property type="molecule type" value="Genomic_DNA"/>
</dbReference>
<dbReference type="AlphaFoldDB" id="A0A7R9LJU3"/>
<organism evidence="2">
    <name type="scientific">Oppiella nova</name>
    <dbReference type="NCBI Taxonomy" id="334625"/>
    <lineage>
        <taxon>Eukaryota</taxon>
        <taxon>Metazoa</taxon>
        <taxon>Ecdysozoa</taxon>
        <taxon>Arthropoda</taxon>
        <taxon>Chelicerata</taxon>
        <taxon>Arachnida</taxon>
        <taxon>Acari</taxon>
        <taxon>Acariformes</taxon>
        <taxon>Sarcoptiformes</taxon>
        <taxon>Oribatida</taxon>
        <taxon>Brachypylina</taxon>
        <taxon>Oppioidea</taxon>
        <taxon>Oppiidae</taxon>
        <taxon>Oppiella</taxon>
    </lineage>
</organism>
<name>A0A7R9LJU3_9ACAR</name>
<keyword evidence="3" id="KW-1185">Reference proteome</keyword>